<feature type="transmembrane region" description="Helical" evidence="1">
    <location>
        <begin position="26"/>
        <end position="48"/>
    </location>
</feature>
<feature type="transmembrane region" description="Helical" evidence="1">
    <location>
        <begin position="93"/>
        <end position="115"/>
    </location>
</feature>
<keyword evidence="1" id="KW-0812">Transmembrane</keyword>
<dbReference type="PANTHER" id="PTHR40078">
    <property type="entry name" value="INTEGRAL MEMBRANE PROTEIN-RELATED"/>
    <property type="match status" value="1"/>
</dbReference>
<gene>
    <name evidence="2" type="ORF">EDD58_103328</name>
</gene>
<evidence type="ECO:0008006" key="4">
    <source>
        <dbReference type="Google" id="ProtNLM"/>
    </source>
</evidence>
<keyword evidence="3" id="KW-1185">Reference proteome</keyword>
<dbReference type="EMBL" id="SMAG01000003">
    <property type="protein sequence ID" value="TCS94904.1"/>
    <property type="molecule type" value="Genomic_DNA"/>
</dbReference>
<dbReference type="OrthoDB" id="154912at2"/>
<dbReference type="Proteomes" id="UP000294937">
    <property type="component" value="Unassembled WGS sequence"/>
</dbReference>
<sequence>MSKRKKWVNWFIGGFSKSSGDFWYRFSFFIFGLWIMALGTVCTIQANLGVAPWEVLHIGLAKITPLSIGFWTIAIGVLIVACTCILNRQFPRVGAILNMLLFGIFIDIIMFFDFIPMANQWWSQGVLLVIGIGLIAVGIGLYIAPEAGAGPRDGLVIELSSRFGWSIRSVRTIMELIVGSIGWFLGGPVHIGTLFFGFLAGPLMQVSIQYSQRLLQLLLKRGVNSVENFD</sequence>
<comment type="caution">
    <text evidence="2">The sequence shown here is derived from an EMBL/GenBank/DDBJ whole genome shotgun (WGS) entry which is preliminary data.</text>
</comment>
<dbReference type="PANTHER" id="PTHR40078:SF1">
    <property type="entry name" value="INTEGRAL MEMBRANE PROTEIN"/>
    <property type="match status" value="1"/>
</dbReference>
<dbReference type="Pfam" id="PF19700">
    <property type="entry name" value="DUF6198"/>
    <property type="match status" value="1"/>
</dbReference>
<dbReference type="RefSeq" id="WP_131924283.1">
    <property type="nucleotide sequence ID" value="NZ_SMAG01000003.1"/>
</dbReference>
<name>A0A4R3L9J8_9BACL</name>
<dbReference type="InterPro" id="IPR038750">
    <property type="entry name" value="YczE/YyaS-like"/>
</dbReference>
<protein>
    <recommendedName>
        <fullName evidence="4">Membrane protein YczE</fullName>
    </recommendedName>
</protein>
<keyword evidence="1" id="KW-1133">Transmembrane helix</keyword>
<dbReference type="AlphaFoldDB" id="A0A4R3L9J8"/>
<proteinExistence type="predicted"/>
<organism evidence="2 3">
    <name type="scientific">Hazenella coriacea</name>
    <dbReference type="NCBI Taxonomy" id="1179467"/>
    <lineage>
        <taxon>Bacteria</taxon>
        <taxon>Bacillati</taxon>
        <taxon>Bacillota</taxon>
        <taxon>Bacilli</taxon>
        <taxon>Bacillales</taxon>
        <taxon>Thermoactinomycetaceae</taxon>
        <taxon>Hazenella</taxon>
    </lineage>
</organism>
<evidence type="ECO:0000256" key="1">
    <source>
        <dbReference type="SAM" id="Phobius"/>
    </source>
</evidence>
<evidence type="ECO:0000313" key="3">
    <source>
        <dbReference type="Proteomes" id="UP000294937"/>
    </source>
</evidence>
<feature type="transmembrane region" description="Helical" evidence="1">
    <location>
        <begin position="121"/>
        <end position="144"/>
    </location>
</feature>
<reference evidence="2 3" key="1">
    <citation type="submission" date="2019-03" db="EMBL/GenBank/DDBJ databases">
        <title>Genomic Encyclopedia of Type Strains, Phase IV (KMG-IV): sequencing the most valuable type-strain genomes for metagenomic binning, comparative biology and taxonomic classification.</title>
        <authorList>
            <person name="Goeker M."/>
        </authorList>
    </citation>
    <scope>NUCLEOTIDE SEQUENCE [LARGE SCALE GENOMIC DNA]</scope>
    <source>
        <strain evidence="2 3">DSM 45707</strain>
    </source>
</reference>
<keyword evidence="1" id="KW-0472">Membrane</keyword>
<feature type="transmembrane region" description="Helical" evidence="1">
    <location>
        <begin position="68"/>
        <end position="86"/>
    </location>
</feature>
<accession>A0A4R3L9J8</accession>
<evidence type="ECO:0000313" key="2">
    <source>
        <dbReference type="EMBL" id="TCS94904.1"/>
    </source>
</evidence>